<dbReference type="AlphaFoldDB" id="A0A6F9DWU8"/>
<gene>
    <name evidence="13" type="primary">Zcchc8</name>
</gene>
<comment type="function">
    <text evidence="9">Scaffolding subunit of the trimeric nuclear exosome targeting (NEXT) complex that is involved in the surveillance and turnover of aberrant transcripts and non-coding RNAs. NEXT functions as an RNA exosome cofactor that directs a subset of non-coding short-lived RNAs for exosomal degradation. May be involved in pre-mRNA splicing. It is required for 3'-end maturation of telomerase RNA component (TERC), TERC 3'-end targeting to the nuclear RNA exosome, and for telomerase function.</text>
</comment>
<evidence type="ECO:0000256" key="2">
    <source>
        <dbReference type="ARBA" id="ARBA00007497"/>
    </source>
</evidence>
<feature type="compositionally biased region" description="Acidic residues" evidence="11">
    <location>
        <begin position="354"/>
        <end position="366"/>
    </location>
</feature>
<feature type="compositionally biased region" description="Polar residues" evidence="11">
    <location>
        <begin position="564"/>
        <end position="585"/>
    </location>
</feature>
<proteinExistence type="evidence at transcript level"/>
<dbReference type="Gene3D" id="4.10.60.10">
    <property type="entry name" value="Zinc finger, CCHC-type"/>
    <property type="match status" value="1"/>
</dbReference>
<dbReference type="SMART" id="SM00581">
    <property type="entry name" value="PSP"/>
    <property type="match status" value="1"/>
</dbReference>
<dbReference type="InterPro" id="IPR001878">
    <property type="entry name" value="Znf_CCHC"/>
</dbReference>
<evidence type="ECO:0000256" key="5">
    <source>
        <dbReference type="ARBA" id="ARBA00022771"/>
    </source>
</evidence>
<feature type="region of interest" description="Disordered" evidence="11">
    <location>
        <begin position="434"/>
        <end position="457"/>
    </location>
</feature>
<feature type="domain" description="CCHC-type" evidence="12">
    <location>
        <begin position="98"/>
        <end position="113"/>
    </location>
</feature>
<feature type="compositionally biased region" description="Polar residues" evidence="11">
    <location>
        <begin position="129"/>
        <end position="139"/>
    </location>
</feature>
<dbReference type="GO" id="GO:0005654">
    <property type="term" value="C:nucleoplasm"/>
    <property type="evidence" value="ECO:0007669"/>
    <property type="project" value="UniProtKB-SubCell"/>
</dbReference>
<dbReference type="InterPro" id="IPR006568">
    <property type="entry name" value="PSP_pro-rich"/>
</dbReference>
<keyword evidence="5 10" id="KW-0863">Zinc-finger</keyword>
<feature type="region of interest" description="Disordered" evidence="11">
    <location>
        <begin position="521"/>
        <end position="588"/>
    </location>
</feature>
<comment type="similarity">
    <text evidence="2">Belongs to the ZCCHC8 family.</text>
</comment>
<feature type="region of interest" description="Disordered" evidence="11">
    <location>
        <begin position="485"/>
        <end position="505"/>
    </location>
</feature>
<dbReference type="PANTHER" id="PTHR13316">
    <property type="entry name" value="ZINC FINGER, CCHC DOMAIN CONTAINING 8"/>
    <property type="match status" value="1"/>
</dbReference>
<protein>
    <recommendedName>
        <fullName evidence="3">Zinc finger CCHC domain-containing protein 8</fullName>
    </recommendedName>
    <alternativeName>
        <fullName evidence="8">TRAMP-like complex RNA-binding factor ZCCHC8</fullName>
    </alternativeName>
</protein>
<comment type="subcellular location">
    <subcellularLocation>
        <location evidence="1">Nucleus</location>
        <location evidence="1">Nucleoplasm</location>
    </subcellularLocation>
</comment>
<evidence type="ECO:0000256" key="11">
    <source>
        <dbReference type="SAM" id="MobiDB-lite"/>
    </source>
</evidence>
<evidence type="ECO:0000256" key="6">
    <source>
        <dbReference type="ARBA" id="ARBA00022833"/>
    </source>
</evidence>
<organism evidence="13">
    <name type="scientific">Phallusia mammillata</name>
    <dbReference type="NCBI Taxonomy" id="59560"/>
    <lineage>
        <taxon>Eukaryota</taxon>
        <taxon>Metazoa</taxon>
        <taxon>Chordata</taxon>
        <taxon>Tunicata</taxon>
        <taxon>Ascidiacea</taxon>
        <taxon>Phlebobranchia</taxon>
        <taxon>Ascidiidae</taxon>
        <taxon>Phallusia</taxon>
    </lineage>
</organism>
<evidence type="ECO:0000256" key="4">
    <source>
        <dbReference type="ARBA" id="ARBA00022723"/>
    </source>
</evidence>
<dbReference type="PANTHER" id="PTHR13316:SF0">
    <property type="entry name" value="ZINC FINGER CCHC DOMAIN-CONTAINING PROTEIN 8"/>
    <property type="match status" value="1"/>
</dbReference>
<name>A0A6F9DWU8_9ASCI</name>
<keyword evidence="7" id="KW-0539">Nucleus</keyword>
<evidence type="ECO:0000259" key="12">
    <source>
        <dbReference type="PROSITE" id="PS50158"/>
    </source>
</evidence>
<feature type="region of interest" description="Disordered" evidence="11">
    <location>
        <begin position="129"/>
        <end position="156"/>
    </location>
</feature>
<evidence type="ECO:0000256" key="1">
    <source>
        <dbReference type="ARBA" id="ARBA00004642"/>
    </source>
</evidence>
<keyword evidence="4" id="KW-0479">Metal-binding</keyword>
<evidence type="ECO:0000256" key="9">
    <source>
        <dbReference type="ARBA" id="ARBA00045870"/>
    </source>
</evidence>
<dbReference type="GO" id="GO:0071013">
    <property type="term" value="C:catalytic step 2 spliceosome"/>
    <property type="evidence" value="ECO:0007669"/>
    <property type="project" value="TreeGrafter"/>
</dbReference>
<feature type="region of interest" description="Disordered" evidence="11">
    <location>
        <begin position="1"/>
        <end position="30"/>
    </location>
</feature>
<evidence type="ECO:0000256" key="10">
    <source>
        <dbReference type="PROSITE-ProRule" id="PRU00047"/>
    </source>
</evidence>
<dbReference type="InterPro" id="IPR052115">
    <property type="entry name" value="NEXT_complex_subunit_ZCCHC8"/>
</dbReference>
<dbReference type="GO" id="GO:0003723">
    <property type="term" value="F:RNA binding"/>
    <property type="evidence" value="ECO:0007669"/>
    <property type="project" value="TreeGrafter"/>
</dbReference>
<dbReference type="EMBL" id="LR792030">
    <property type="protein sequence ID" value="CAB3267892.1"/>
    <property type="molecule type" value="mRNA"/>
</dbReference>
<dbReference type="GO" id="GO:0008270">
    <property type="term" value="F:zinc ion binding"/>
    <property type="evidence" value="ECO:0007669"/>
    <property type="project" value="UniProtKB-KW"/>
</dbReference>
<evidence type="ECO:0000256" key="7">
    <source>
        <dbReference type="ARBA" id="ARBA00023242"/>
    </source>
</evidence>
<feature type="compositionally biased region" description="Polar residues" evidence="11">
    <location>
        <begin position="1"/>
        <end position="15"/>
    </location>
</feature>
<keyword evidence="6" id="KW-0862">Zinc</keyword>
<dbReference type="Pfam" id="PF04046">
    <property type="entry name" value="PSP"/>
    <property type="match status" value="1"/>
</dbReference>
<evidence type="ECO:0000313" key="13">
    <source>
        <dbReference type="EMBL" id="CAB3267892.1"/>
    </source>
</evidence>
<evidence type="ECO:0000256" key="3">
    <source>
        <dbReference type="ARBA" id="ARBA00022379"/>
    </source>
</evidence>
<evidence type="ECO:0000256" key="8">
    <source>
        <dbReference type="ARBA" id="ARBA00032546"/>
    </source>
</evidence>
<feature type="region of interest" description="Disordered" evidence="11">
    <location>
        <begin position="354"/>
        <end position="380"/>
    </location>
</feature>
<sequence>MQPQTSAVQFPSYQRKSYMPEKSSRDKRRAQKAYMVTRSFQVFNEKFYMDQLGEPLQRNERTDCAIPDYDRAYYDTLDGEIEVPETDPHAFSKVSRMCFNCGMKDHQVKDCPSPRDQRGINQRRQQFLDKVSNSPQAGSTRYHADKEIDESDPRFASFKPGVISEALQEALGMERHNLPPYIYQMRMLGYPPGHLHNARSTVSGLNMYNGTANKKDLSGDSDTDGGDGLVDVEKIIDFPGFNTKPPSHIYDSHKERNALPMDERHDKDIMISYHRHRNDILRRKMEKENKEIRSAKRRKMNDPEEELVVRVEDNINEVDMDIGGDSPQRNEDGLKQALFQDDAENTIEIIESADGEVEEGEIDENPPENIEGGEVANESDEDFIEVVETGDLSEEQLKIRREIILKKLEEQMKLKQEDEVVIVSSETDQSVILVESDSDSDQMMSMDKDAASQEPGIRENMFQGINDEDQRDSDSVKVEEILVEEETYEESGIATNNDDNGAMENMPDVITEVHTEIVKSPESIVDCTQDENPETFCENSNQEDSYQYEPSPKTIQSPIHCKNLPNNGENASTSLTEENSGSPLNDESLEVSAKGLPHRSKFAKGVTQFDAYYTETKSSGVFNKLRGLLKNSPIRQSKGS</sequence>
<dbReference type="PROSITE" id="PS50158">
    <property type="entry name" value="ZF_CCHC"/>
    <property type="match status" value="1"/>
</dbReference>
<accession>A0A6F9DWU8</accession>
<reference evidence="13" key="1">
    <citation type="submission" date="2020-04" db="EMBL/GenBank/DDBJ databases">
        <authorList>
            <person name="Neveu A P."/>
        </authorList>
    </citation>
    <scope>NUCLEOTIDE SEQUENCE</scope>
    <source>
        <tissue evidence="13">Whole embryo</tissue>
    </source>
</reference>